<comment type="caution">
    <text evidence="1">The sequence shown here is derived from an EMBL/GenBank/DDBJ whole genome shotgun (WGS) entry which is preliminary data.</text>
</comment>
<keyword evidence="2" id="KW-1185">Reference proteome</keyword>
<proteinExistence type="predicted"/>
<protein>
    <submittedName>
        <fullName evidence="1">Uncharacterized protein</fullName>
    </submittedName>
</protein>
<sequence length="73" mass="8224">MTGTAFIRIEDPFQRLTMKTRHVREHTVFVDDVPLSEDGSVNIDALAGEFDHLEESCTCEEWTLIAAKEASRG</sequence>
<organism evidence="1 2">
    <name type="scientific">Salininema proteolyticum</name>
    <dbReference type="NCBI Taxonomy" id="1607685"/>
    <lineage>
        <taxon>Bacteria</taxon>
        <taxon>Bacillati</taxon>
        <taxon>Actinomycetota</taxon>
        <taxon>Actinomycetes</taxon>
        <taxon>Glycomycetales</taxon>
        <taxon>Glycomycetaceae</taxon>
        <taxon>Salininema</taxon>
    </lineage>
</organism>
<dbReference type="RefSeq" id="WP_380624715.1">
    <property type="nucleotide sequence ID" value="NZ_JBHSDK010000036.1"/>
</dbReference>
<evidence type="ECO:0000313" key="1">
    <source>
        <dbReference type="EMBL" id="MFC4337580.1"/>
    </source>
</evidence>
<dbReference type="EMBL" id="JBHSDK010000036">
    <property type="protein sequence ID" value="MFC4337580.1"/>
    <property type="molecule type" value="Genomic_DNA"/>
</dbReference>
<accession>A0ABV8U5A2</accession>
<evidence type="ECO:0000313" key="2">
    <source>
        <dbReference type="Proteomes" id="UP001595823"/>
    </source>
</evidence>
<name>A0ABV8U5A2_9ACTN</name>
<reference evidence="2" key="1">
    <citation type="journal article" date="2019" name="Int. J. Syst. Evol. Microbiol.">
        <title>The Global Catalogue of Microorganisms (GCM) 10K type strain sequencing project: providing services to taxonomists for standard genome sequencing and annotation.</title>
        <authorList>
            <consortium name="The Broad Institute Genomics Platform"/>
            <consortium name="The Broad Institute Genome Sequencing Center for Infectious Disease"/>
            <person name="Wu L."/>
            <person name="Ma J."/>
        </authorList>
    </citation>
    <scope>NUCLEOTIDE SEQUENCE [LARGE SCALE GENOMIC DNA]</scope>
    <source>
        <strain evidence="2">IBRC-M 10908</strain>
    </source>
</reference>
<dbReference type="Proteomes" id="UP001595823">
    <property type="component" value="Unassembled WGS sequence"/>
</dbReference>
<gene>
    <name evidence="1" type="ORF">ACFPET_20495</name>
</gene>